<organism evidence="1">
    <name type="scientific">Mesocestoides corti</name>
    <name type="common">Flatworm</name>
    <dbReference type="NCBI Taxonomy" id="53468"/>
    <lineage>
        <taxon>Eukaryota</taxon>
        <taxon>Metazoa</taxon>
        <taxon>Spiralia</taxon>
        <taxon>Lophotrochozoa</taxon>
        <taxon>Platyhelminthes</taxon>
        <taxon>Cestoda</taxon>
        <taxon>Eucestoda</taxon>
        <taxon>Cyclophyllidea</taxon>
        <taxon>Mesocestoididae</taxon>
        <taxon>Mesocestoides</taxon>
    </lineage>
</organism>
<evidence type="ECO:0000313" key="1">
    <source>
        <dbReference type="WBParaSite" id="MCU_009442-RA"/>
    </source>
</evidence>
<accession>A0A5K3FPG4</accession>
<protein>
    <submittedName>
        <fullName evidence="1">Ovule protein</fullName>
    </submittedName>
</protein>
<reference evidence="1" key="1">
    <citation type="submission" date="2019-11" db="UniProtKB">
        <authorList>
            <consortium name="WormBaseParasite"/>
        </authorList>
    </citation>
    <scope>IDENTIFICATION</scope>
</reference>
<dbReference type="WBParaSite" id="MCU_009442-RA">
    <property type="protein sequence ID" value="MCU_009442-RA"/>
    <property type="gene ID" value="MCU_009442"/>
</dbReference>
<name>A0A5K3FPG4_MESCO</name>
<dbReference type="AlphaFoldDB" id="A0A5K3FPG4"/>
<proteinExistence type="predicted"/>
<sequence length="60" mass="6836">LLTNHKPEPHVRCRPSKSTALVTPLIIYCFSFVTGTQRDRGLAEASVVQYVYVLIRRYNG</sequence>